<proteinExistence type="predicted"/>
<feature type="compositionally biased region" description="Acidic residues" evidence="1">
    <location>
        <begin position="333"/>
        <end position="343"/>
    </location>
</feature>
<accession>A0A9P4NTL8</accession>
<keyword evidence="3" id="KW-1185">Reference proteome</keyword>
<feature type="region of interest" description="Disordered" evidence="1">
    <location>
        <begin position="241"/>
        <end position="343"/>
    </location>
</feature>
<protein>
    <submittedName>
        <fullName evidence="2">Uncharacterized protein</fullName>
    </submittedName>
</protein>
<evidence type="ECO:0000256" key="1">
    <source>
        <dbReference type="SAM" id="MobiDB-lite"/>
    </source>
</evidence>
<name>A0A9P4NTL8_9PEZI</name>
<evidence type="ECO:0000313" key="3">
    <source>
        <dbReference type="Proteomes" id="UP000800235"/>
    </source>
</evidence>
<feature type="compositionally biased region" description="Polar residues" evidence="1">
    <location>
        <begin position="274"/>
        <end position="296"/>
    </location>
</feature>
<comment type="caution">
    <text evidence="2">The sequence shown here is derived from an EMBL/GenBank/DDBJ whole genome shotgun (WGS) entry which is preliminary data.</text>
</comment>
<sequence>MYNQIVMISHGINLLSYTTTYGSGRPIELEDPTIQLIEKTLQLCISAIDRYYRLFLALPKEGKFDPEEKDGRGKLEWEWQKGYIKDNMSVCLVIERDLARARGTLETMPKLNPNMPQTILESSDAQLVEGSLNNAANHQARILQSQICPIVQPQMNFTRQAETQNAYNEAQPEALEQFARVVASEKDATMSAEETSGTPTTTPAAAAAEDDQEGQEEEDVGALPMLGSNVLALLEAQVRRLEQSQRGGDGEEGEAEQDGDGEEREEEEEENGIPEQNTALPPISTNDANEGISSSGPEKVDLIVVSRRGSDAGVTNDGGGGNGEKGKDPSTFDVEDIVMEGLR</sequence>
<dbReference type="EMBL" id="MU007034">
    <property type="protein sequence ID" value="KAF2431069.1"/>
    <property type="molecule type" value="Genomic_DNA"/>
</dbReference>
<feature type="compositionally biased region" description="Acidic residues" evidence="1">
    <location>
        <begin position="250"/>
        <end position="272"/>
    </location>
</feature>
<reference evidence="2" key="1">
    <citation type="journal article" date="2020" name="Stud. Mycol.">
        <title>101 Dothideomycetes genomes: a test case for predicting lifestyles and emergence of pathogens.</title>
        <authorList>
            <person name="Haridas S."/>
            <person name="Albert R."/>
            <person name="Binder M."/>
            <person name="Bloem J."/>
            <person name="Labutti K."/>
            <person name="Salamov A."/>
            <person name="Andreopoulos B."/>
            <person name="Baker S."/>
            <person name="Barry K."/>
            <person name="Bills G."/>
            <person name="Bluhm B."/>
            <person name="Cannon C."/>
            <person name="Castanera R."/>
            <person name="Culley D."/>
            <person name="Daum C."/>
            <person name="Ezra D."/>
            <person name="Gonzalez J."/>
            <person name="Henrissat B."/>
            <person name="Kuo A."/>
            <person name="Liang C."/>
            <person name="Lipzen A."/>
            <person name="Lutzoni F."/>
            <person name="Magnuson J."/>
            <person name="Mondo S."/>
            <person name="Nolan M."/>
            <person name="Ohm R."/>
            <person name="Pangilinan J."/>
            <person name="Park H.-J."/>
            <person name="Ramirez L."/>
            <person name="Alfaro M."/>
            <person name="Sun H."/>
            <person name="Tritt A."/>
            <person name="Yoshinaga Y."/>
            <person name="Zwiers L.-H."/>
            <person name="Turgeon B."/>
            <person name="Goodwin S."/>
            <person name="Spatafora J."/>
            <person name="Crous P."/>
            <person name="Grigoriev I."/>
        </authorList>
    </citation>
    <scope>NUCLEOTIDE SEQUENCE</scope>
    <source>
        <strain evidence="2">CBS 130266</strain>
    </source>
</reference>
<dbReference type="Proteomes" id="UP000800235">
    <property type="component" value="Unassembled WGS sequence"/>
</dbReference>
<feature type="compositionally biased region" description="Low complexity" evidence="1">
    <location>
        <begin position="191"/>
        <end position="207"/>
    </location>
</feature>
<evidence type="ECO:0000313" key="2">
    <source>
        <dbReference type="EMBL" id="KAF2431069.1"/>
    </source>
</evidence>
<feature type="compositionally biased region" description="Acidic residues" evidence="1">
    <location>
        <begin position="208"/>
        <end position="219"/>
    </location>
</feature>
<feature type="region of interest" description="Disordered" evidence="1">
    <location>
        <begin position="184"/>
        <end position="219"/>
    </location>
</feature>
<organism evidence="2 3">
    <name type="scientific">Tothia fuscella</name>
    <dbReference type="NCBI Taxonomy" id="1048955"/>
    <lineage>
        <taxon>Eukaryota</taxon>
        <taxon>Fungi</taxon>
        <taxon>Dikarya</taxon>
        <taxon>Ascomycota</taxon>
        <taxon>Pezizomycotina</taxon>
        <taxon>Dothideomycetes</taxon>
        <taxon>Pleosporomycetidae</taxon>
        <taxon>Venturiales</taxon>
        <taxon>Cylindrosympodiaceae</taxon>
        <taxon>Tothia</taxon>
    </lineage>
</organism>
<dbReference type="AlphaFoldDB" id="A0A9P4NTL8"/>
<gene>
    <name evidence="2" type="ORF">EJ08DRAFT_197771</name>
</gene>